<accession>A0ACC0WDI9</accession>
<sequence length="295" mass="34717">MANKAVGRGKTRHRRAEVKTRHTADVRASHEPDVRGVVPSDDLCPQLTQLSIDPVPDDKETSLNDAHSLLTFADSLFVEILQWLDEETVSACVCTCKRLVPLARSEVLYETLCRRIYPVQNPRAAAAAARNTFKLHRYATWFTMFCHRPRVRYHGFYWLKISYYKKPELSMWTDLVPGTLLTCHYYRYFAFQRDGTVLYGMLFHAPRDVEPHLRHRRKGVYQGHFHVHKNELLVTVPTNCNRVNFRLEITQRERGRNVTLVLKEHFAHSEPDGTGWLNYYYTADEEFYYYRSWTL</sequence>
<name>A0ACC0WDI9_9STRA</name>
<keyword evidence="2" id="KW-1185">Reference proteome</keyword>
<evidence type="ECO:0000313" key="2">
    <source>
        <dbReference type="Proteomes" id="UP001163321"/>
    </source>
</evidence>
<protein>
    <submittedName>
        <fullName evidence="1">Uncharacterized protein</fullName>
    </submittedName>
</protein>
<evidence type="ECO:0000313" key="1">
    <source>
        <dbReference type="EMBL" id="KAI9916183.1"/>
    </source>
</evidence>
<gene>
    <name evidence="1" type="ORF">PsorP6_018028</name>
</gene>
<proteinExistence type="predicted"/>
<dbReference type="Proteomes" id="UP001163321">
    <property type="component" value="Chromosome 2"/>
</dbReference>
<comment type="caution">
    <text evidence="1">The sequence shown here is derived from an EMBL/GenBank/DDBJ whole genome shotgun (WGS) entry which is preliminary data.</text>
</comment>
<organism evidence="1 2">
    <name type="scientific">Peronosclerospora sorghi</name>
    <dbReference type="NCBI Taxonomy" id="230839"/>
    <lineage>
        <taxon>Eukaryota</taxon>
        <taxon>Sar</taxon>
        <taxon>Stramenopiles</taxon>
        <taxon>Oomycota</taxon>
        <taxon>Peronosporomycetes</taxon>
        <taxon>Peronosporales</taxon>
        <taxon>Peronosporaceae</taxon>
        <taxon>Peronosclerospora</taxon>
    </lineage>
</organism>
<reference evidence="1 2" key="1">
    <citation type="journal article" date="2022" name="bioRxiv">
        <title>The genome of the oomycete Peronosclerospora sorghi, a cosmopolitan pathogen of maize and sorghum, is inflated with dispersed pseudogenes.</title>
        <authorList>
            <person name="Fletcher K."/>
            <person name="Martin F."/>
            <person name="Isakeit T."/>
            <person name="Cavanaugh K."/>
            <person name="Magill C."/>
            <person name="Michelmore R."/>
        </authorList>
    </citation>
    <scope>NUCLEOTIDE SEQUENCE [LARGE SCALE GENOMIC DNA]</scope>
    <source>
        <strain evidence="1">P6</strain>
    </source>
</reference>
<dbReference type="EMBL" id="CM047581">
    <property type="protein sequence ID" value="KAI9916183.1"/>
    <property type="molecule type" value="Genomic_DNA"/>
</dbReference>